<feature type="chain" id="PRO_5025667198" description="Putative manganese efflux pump MntP" evidence="9">
    <location>
        <begin position="20"/>
        <end position="190"/>
    </location>
</feature>
<keyword evidence="9" id="KW-0732">Signal</keyword>
<feature type="transmembrane region" description="Helical" evidence="8">
    <location>
        <begin position="165"/>
        <end position="183"/>
    </location>
</feature>
<feature type="transmembrane region" description="Helical" evidence="8">
    <location>
        <begin position="134"/>
        <end position="158"/>
    </location>
</feature>
<keyword evidence="2 8" id="KW-1003">Cell membrane</keyword>
<name>A0A679JSZ2_VARPD</name>
<gene>
    <name evidence="8 10" type="primary">mntP</name>
    <name evidence="10" type="ORF">VVAX_06691</name>
</gene>
<keyword evidence="1 8" id="KW-0813">Transport</keyword>
<accession>A0A679JSZ2</accession>
<evidence type="ECO:0000256" key="6">
    <source>
        <dbReference type="ARBA" id="ARBA00023136"/>
    </source>
</evidence>
<dbReference type="NCBIfam" id="NF008546">
    <property type="entry name" value="PRK11469.1"/>
    <property type="match status" value="1"/>
</dbReference>
<organism evidence="10">
    <name type="scientific">Variovorax paradoxus</name>
    <dbReference type="NCBI Taxonomy" id="34073"/>
    <lineage>
        <taxon>Bacteria</taxon>
        <taxon>Pseudomonadati</taxon>
        <taxon>Pseudomonadota</taxon>
        <taxon>Betaproteobacteria</taxon>
        <taxon>Burkholderiales</taxon>
        <taxon>Comamonadaceae</taxon>
        <taxon>Variovorax</taxon>
    </lineage>
</organism>
<evidence type="ECO:0000256" key="3">
    <source>
        <dbReference type="ARBA" id="ARBA00022692"/>
    </source>
</evidence>
<keyword evidence="5 8" id="KW-0406">Ion transport</keyword>
<dbReference type="EMBL" id="LR743508">
    <property type="protein sequence ID" value="CAA2110450.1"/>
    <property type="molecule type" value="Genomic_DNA"/>
</dbReference>
<evidence type="ECO:0000256" key="4">
    <source>
        <dbReference type="ARBA" id="ARBA00022989"/>
    </source>
</evidence>
<proteinExistence type="inferred from homology"/>
<dbReference type="HAMAP" id="MF_01521">
    <property type="entry name" value="MntP_pump"/>
    <property type="match status" value="1"/>
</dbReference>
<dbReference type="GO" id="GO:0005384">
    <property type="term" value="F:manganese ion transmembrane transporter activity"/>
    <property type="evidence" value="ECO:0007669"/>
    <property type="project" value="UniProtKB-UniRule"/>
</dbReference>
<dbReference type="InterPro" id="IPR003810">
    <property type="entry name" value="Mntp/YtaF"/>
</dbReference>
<evidence type="ECO:0000256" key="8">
    <source>
        <dbReference type="HAMAP-Rule" id="MF_01521"/>
    </source>
</evidence>
<dbReference type="Pfam" id="PF02659">
    <property type="entry name" value="Mntp"/>
    <property type="match status" value="1"/>
</dbReference>
<comment type="similarity">
    <text evidence="8">Belongs to the MntP (TC 9.B.29) family.</text>
</comment>
<dbReference type="PANTHER" id="PTHR35529">
    <property type="entry name" value="MANGANESE EFFLUX PUMP MNTP-RELATED"/>
    <property type="match status" value="1"/>
</dbReference>
<protein>
    <recommendedName>
        <fullName evidence="8">Putative manganese efflux pump MntP</fullName>
    </recommendedName>
</protein>
<keyword evidence="3 8" id="KW-0812">Transmembrane</keyword>
<evidence type="ECO:0000256" key="2">
    <source>
        <dbReference type="ARBA" id="ARBA00022475"/>
    </source>
</evidence>
<comment type="function">
    <text evidence="8">Probably functions as a manganese efflux pump.</text>
</comment>
<reference evidence="10" key="1">
    <citation type="submission" date="2019-12" db="EMBL/GenBank/DDBJ databases">
        <authorList>
            <person name="Cremers G."/>
        </authorList>
    </citation>
    <scope>NUCLEOTIDE SEQUENCE</scope>
    <source>
        <strain evidence="10">Vvax</strain>
    </source>
</reference>
<sequence length="190" mass="19789">MNFASTALLALAMSTDAFAAAVGKGTALQKPRWTEALRTGAIFGVIEAITPLVGWALGLAAADYVKAWDHWIAFVLLAVLGGRMVWAAVRKPEEAETEKPRRHGFWLLAVTGFATSIDAMAVGVGLAFLDVDILPVAAAIGFATFAMVAVGVMVGRVLGSVVGRWAEAIGGILLVGIGSVILYEHLSALA</sequence>
<evidence type="ECO:0000256" key="1">
    <source>
        <dbReference type="ARBA" id="ARBA00022448"/>
    </source>
</evidence>
<feature type="transmembrane region" description="Helical" evidence="8">
    <location>
        <begin position="105"/>
        <end position="128"/>
    </location>
</feature>
<evidence type="ECO:0000256" key="5">
    <source>
        <dbReference type="ARBA" id="ARBA00023065"/>
    </source>
</evidence>
<dbReference type="InterPro" id="IPR022929">
    <property type="entry name" value="Put_MntP"/>
</dbReference>
<comment type="subcellular location">
    <subcellularLocation>
        <location evidence="8">Cell membrane</location>
        <topology evidence="8">Multi-pass membrane protein</topology>
    </subcellularLocation>
</comment>
<dbReference type="GO" id="GO:0005886">
    <property type="term" value="C:plasma membrane"/>
    <property type="evidence" value="ECO:0007669"/>
    <property type="project" value="UniProtKB-SubCell"/>
</dbReference>
<comment type="caution">
    <text evidence="8">Lacks conserved residue(s) required for the propagation of feature annotation.</text>
</comment>
<feature type="transmembrane region" description="Helical" evidence="8">
    <location>
        <begin position="71"/>
        <end position="89"/>
    </location>
</feature>
<evidence type="ECO:0000313" key="10">
    <source>
        <dbReference type="EMBL" id="CAA2110450.1"/>
    </source>
</evidence>
<keyword evidence="7 8" id="KW-0464">Manganese</keyword>
<keyword evidence="4 8" id="KW-1133">Transmembrane helix</keyword>
<dbReference type="PANTHER" id="PTHR35529:SF1">
    <property type="entry name" value="MANGANESE EFFLUX PUMP MNTP-RELATED"/>
    <property type="match status" value="1"/>
</dbReference>
<feature type="signal peptide" evidence="9">
    <location>
        <begin position="1"/>
        <end position="19"/>
    </location>
</feature>
<keyword evidence="6 8" id="KW-0472">Membrane</keyword>
<dbReference type="RefSeq" id="WP_339094975.1">
    <property type="nucleotide sequence ID" value="NZ_LR743508.1"/>
</dbReference>
<evidence type="ECO:0000256" key="9">
    <source>
        <dbReference type="SAM" id="SignalP"/>
    </source>
</evidence>
<dbReference type="AlphaFoldDB" id="A0A679JSZ2"/>
<evidence type="ECO:0000256" key="7">
    <source>
        <dbReference type="ARBA" id="ARBA00023211"/>
    </source>
</evidence>